<dbReference type="EMBL" id="PZKE01000002">
    <property type="protein sequence ID" value="PTE16057.1"/>
    <property type="molecule type" value="Genomic_DNA"/>
</dbReference>
<keyword evidence="3 7" id="KW-0479">Metal-binding</keyword>
<feature type="domain" description="Cytochrome c" evidence="8">
    <location>
        <begin position="36"/>
        <end position="171"/>
    </location>
</feature>
<evidence type="ECO:0000256" key="2">
    <source>
        <dbReference type="ARBA" id="ARBA00022617"/>
    </source>
</evidence>
<dbReference type="GO" id="GO:0009055">
    <property type="term" value="F:electron transfer activity"/>
    <property type="evidence" value="ECO:0007669"/>
    <property type="project" value="InterPro"/>
</dbReference>
<evidence type="ECO:0000256" key="3">
    <source>
        <dbReference type="ARBA" id="ARBA00022723"/>
    </source>
</evidence>
<dbReference type="GO" id="GO:0020037">
    <property type="term" value="F:heme binding"/>
    <property type="evidence" value="ECO:0007669"/>
    <property type="project" value="InterPro"/>
</dbReference>
<feature type="domain" description="Cytochrome c" evidence="8">
    <location>
        <begin position="213"/>
        <end position="380"/>
    </location>
</feature>
<evidence type="ECO:0000256" key="6">
    <source>
        <dbReference type="ARBA" id="ARBA00023004"/>
    </source>
</evidence>
<evidence type="ECO:0000256" key="4">
    <source>
        <dbReference type="ARBA" id="ARBA00022729"/>
    </source>
</evidence>
<sequence>MSESDGDFAMARSVWCLALALMAQGAAAEEAAPYPDLASWGEALFFDVNLSKNRTQACATCHDPAAGFADPRETVLGHAVSLGDDGASLGDRNAPTASYARFSPPFGRDAKGAWVGGQFLDGRAATLADQAKGPPLNPLEMALPDVATAAARLRENPQYVATLAALFPQAPASDEAFFDAMAQAIAAYEATPEFAPFDSKYDRFLRGEAKLTDQEELGRVLFFSNQFTNCNQCHQLKPQGGAEGETFTNYAYHNIGVPENTAVRAGNGTAPVTVDAGLAANPAVAGAATERGKFKVPTLRNVAVTGPYMHNGVFADLRTVILFYNTYNTTVPARKINPETGQPFAAPEVPETLSLTELESGPALDDQRIDALVAFLNTLTDARYEPLLQPAP</sequence>
<dbReference type="Pfam" id="PF03150">
    <property type="entry name" value="CCP_MauG"/>
    <property type="match status" value="1"/>
</dbReference>
<dbReference type="PROSITE" id="PS51007">
    <property type="entry name" value="CYTC"/>
    <property type="match status" value="2"/>
</dbReference>
<dbReference type="InterPro" id="IPR051395">
    <property type="entry name" value="Cytochrome_c_Peroxidase/MauG"/>
</dbReference>
<name>A0A2T4JE18_FUSBL</name>
<organism evidence="9 10">
    <name type="scientific">Fuscovulum blasticum DSM 2131</name>
    <dbReference type="NCBI Taxonomy" id="1188250"/>
    <lineage>
        <taxon>Bacteria</taxon>
        <taxon>Pseudomonadati</taxon>
        <taxon>Pseudomonadota</taxon>
        <taxon>Alphaproteobacteria</taxon>
        <taxon>Rhodobacterales</taxon>
        <taxon>Paracoccaceae</taxon>
        <taxon>Pseudogemmobacter</taxon>
    </lineage>
</organism>
<reference evidence="9 10" key="1">
    <citation type="submission" date="2018-03" db="EMBL/GenBank/DDBJ databases">
        <title>Rhodobacter blasticus.</title>
        <authorList>
            <person name="Meyer T.E."/>
            <person name="Miller S."/>
            <person name="Lodha T."/>
            <person name="Gandham S."/>
            <person name="Chintalapati S."/>
            <person name="Chintalapati V.R."/>
        </authorList>
    </citation>
    <scope>NUCLEOTIDE SEQUENCE [LARGE SCALE GENOMIC DNA]</scope>
    <source>
        <strain evidence="9 10">DSM 2131</strain>
    </source>
</reference>
<proteinExistence type="predicted"/>
<evidence type="ECO:0000313" key="9">
    <source>
        <dbReference type="EMBL" id="PTE16057.1"/>
    </source>
</evidence>
<evidence type="ECO:0000256" key="1">
    <source>
        <dbReference type="ARBA" id="ARBA00004196"/>
    </source>
</evidence>
<evidence type="ECO:0000259" key="8">
    <source>
        <dbReference type="PROSITE" id="PS51007"/>
    </source>
</evidence>
<evidence type="ECO:0000256" key="5">
    <source>
        <dbReference type="ARBA" id="ARBA00023002"/>
    </source>
</evidence>
<dbReference type="Gene3D" id="1.10.760.10">
    <property type="entry name" value="Cytochrome c-like domain"/>
    <property type="match status" value="2"/>
</dbReference>
<dbReference type="PANTHER" id="PTHR30600:SF10">
    <property type="entry name" value="BLL6722 PROTEIN"/>
    <property type="match status" value="1"/>
</dbReference>
<dbReference type="AlphaFoldDB" id="A0A2T4JE18"/>
<dbReference type="Proteomes" id="UP000241362">
    <property type="component" value="Unassembled WGS sequence"/>
</dbReference>
<accession>A0A2T4JE18</accession>
<keyword evidence="2 7" id="KW-0349">Heme</keyword>
<protein>
    <submittedName>
        <fullName evidence="9">Methylamine utilization protein MauG</fullName>
    </submittedName>
</protein>
<evidence type="ECO:0000256" key="7">
    <source>
        <dbReference type="PROSITE-ProRule" id="PRU00433"/>
    </source>
</evidence>
<gene>
    <name evidence="9" type="ORF">C5F44_03240</name>
</gene>
<keyword evidence="4" id="KW-0732">Signal</keyword>
<comment type="subcellular location">
    <subcellularLocation>
        <location evidence="1">Cell envelope</location>
    </subcellularLocation>
</comment>
<keyword evidence="10" id="KW-1185">Reference proteome</keyword>
<dbReference type="GO" id="GO:0046872">
    <property type="term" value="F:metal ion binding"/>
    <property type="evidence" value="ECO:0007669"/>
    <property type="project" value="UniProtKB-KW"/>
</dbReference>
<dbReference type="PANTHER" id="PTHR30600">
    <property type="entry name" value="CYTOCHROME C PEROXIDASE-RELATED"/>
    <property type="match status" value="1"/>
</dbReference>
<evidence type="ECO:0000313" key="10">
    <source>
        <dbReference type="Proteomes" id="UP000241362"/>
    </source>
</evidence>
<keyword evidence="6 7" id="KW-0408">Iron</keyword>
<keyword evidence="5" id="KW-0560">Oxidoreductase</keyword>
<dbReference type="SUPFAM" id="SSF46626">
    <property type="entry name" value="Cytochrome c"/>
    <property type="match status" value="2"/>
</dbReference>
<dbReference type="InterPro" id="IPR036909">
    <property type="entry name" value="Cyt_c-like_dom_sf"/>
</dbReference>
<comment type="caution">
    <text evidence="9">The sequence shown here is derived from an EMBL/GenBank/DDBJ whole genome shotgun (WGS) entry which is preliminary data.</text>
</comment>
<dbReference type="GO" id="GO:0004130">
    <property type="term" value="F:cytochrome-c peroxidase activity"/>
    <property type="evidence" value="ECO:0007669"/>
    <property type="project" value="TreeGrafter"/>
</dbReference>
<dbReference type="InterPro" id="IPR004852">
    <property type="entry name" value="Di-haem_cyt_c_peroxidsae"/>
</dbReference>
<dbReference type="GO" id="GO:0030313">
    <property type="term" value="C:cell envelope"/>
    <property type="evidence" value="ECO:0007669"/>
    <property type="project" value="UniProtKB-SubCell"/>
</dbReference>
<dbReference type="InterPro" id="IPR009056">
    <property type="entry name" value="Cyt_c-like_dom"/>
</dbReference>